<sequence length="90" mass="10028">MLPKLTKRFSHNVALSGSLLSCDIELTYCVSGDGPGARQLTAPQQAERRRHGSERLHNEVFLTIADRRQATVRQSAEPAGGIFYYSHMQV</sequence>
<reference evidence="1 2" key="1">
    <citation type="journal article" date="2019" name="Commun. Biol.">
        <title>The bagworm genome reveals a unique fibroin gene that provides high tensile strength.</title>
        <authorList>
            <person name="Kono N."/>
            <person name="Nakamura H."/>
            <person name="Ohtoshi R."/>
            <person name="Tomita M."/>
            <person name="Numata K."/>
            <person name="Arakawa K."/>
        </authorList>
    </citation>
    <scope>NUCLEOTIDE SEQUENCE [LARGE SCALE GENOMIC DNA]</scope>
</reference>
<gene>
    <name evidence="1" type="ORF">EVAR_69594_1</name>
</gene>
<keyword evidence="2" id="KW-1185">Reference proteome</keyword>
<accession>A0A4C1SH46</accession>
<dbReference type="AlphaFoldDB" id="A0A4C1SH46"/>
<dbReference type="PROSITE" id="PS51257">
    <property type="entry name" value="PROKAR_LIPOPROTEIN"/>
    <property type="match status" value="1"/>
</dbReference>
<comment type="caution">
    <text evidence="1">The sequence shown here is derived from an EMBL/GenBank/DDBJ whole genome shotgun (WGS) entry which is preliminary data.</text>
</comment>
<organism evidence="1 2">
    <name type="scientific">Eumeta variegata</name>
    <name type="common">Bagworm moth</name>
    <name type="synonym">Eumeta japonica</name>
    <dbReference type="NCBI Taxonomy" id="151549"/>
    <lineage>
        <taxon>Eukaryota</taxon>
        <taxon>Metazoa</taxon>
        <taxon>Ecdysozoa</taxon>
        <taxon>Arthropoda</taxon>
        <taxon>Hexapoda</taxon>
        <taxon>Insecta</taxon>
        <taxon>Pterygota</taxon>
        <taxon>Neoptera</taxon>
        <taxon>Endopterygota</taxon>
        <taxon>Lepidoptera</taxon>
        <taxon>Glossata</taxon>
        <taxon>Ditrysia</taxon>
        <taxon>Tineoidea</taxon>
        <taxon>Psychidae</taxon>
        <taxon>Oiketicinae</taxon>
        <taxon>Eumeta</taxon>
    </lineage>
</organism>
<name>A0A4C1SH46_EUMVA</name>
<proteinExistence type="predicted"/>
<feature type="non-terminal residue" evidence="1">
    <location>
        <position position="90"/>
    </location>
</feature>
<evidence type="ECO:0000313" key="1">
    <source>
        <dbReference type="EMBL" id="GBP01226.1"/>
    </source>
</evidence>
<protein>
    <submittedName>
        <fullName evidence="1">Uncharacterized protein</fullName>
    </submittedName>
</protein>
<dbReference type="Proteomes" id="UP000299102">
    <property type="component" value="Unassembled WGS sequence"/>
</dbReference>
<dbReference type="EMBL" id="BGZK01006900">
    <property type="protein sequence ID" value="GBP01226.1"/>
    <property type="molecule type" value="Genomic_DNA"/>
</dbReference>
<evidence type="ECO:0000313" key="2">
    <source>
        <dbReference type="Proteomes" id="UP000299102"/>
    </source>
</evidence>